<dbReference type="Proteomes" id="UP001219525">
    <property type="component" value="Unassembled WGS sequence"/>
</dbReference>
<keyword evidence="1" id="KW-1133">Transmembrane helix</keyword>
<organism evidence="2 3">
    <name type="scientific">Mycena pura</name>
    <dbReference type="NCBI Taxonomy" id="153505"/>
    <lineage>
        <taxon>Eukaryota</taxon>
        <taxon>Fungi</taxon>
        <taxon>Dikarya</taxon>
        <taxon>Basidiomycota</taxon>
        <taxon>Agaricomycotina</taxon>
        <taxon>Agaricomycetes</taxon>
        <taxon>Agaricomycetidae</taxon>
        <taxon>Agaricales</taxon>
        <taxon>Marasmiineae</taxon>
        <taxon>Mycenaceae</taxon>
        <taxon>Mycena</taxon>
    </lineage>
</organism>
<evidence type="ECO:0000313" key="2">
    <source>
        <dbReference type="EMBL" id="KAJ7201807.1"/>
    </source>
</evidence>
<comment type="caution">
    <text evidence="2">The sequence shown here is derived from an EMBL/GenBank/DDBJ whole genome shotgun (WGS) entry which is preliminary data.</text>
</comment>
<feature type="transmembrane region" description="Helical" evidence="1">
    <location>
        <begin position="483"/>
        <end position="502"/>
    </location>
</feature>
<keyword evidence="1" id="KW-0472">Membrane</keyword>
<feature type="transmembrane region" description="Helical" evidence="1">
    <location>
        <begin position="655"/>
        <end position="675"/>
    </location>
</feature>
<accession>A0AAD6V7E0</accession>
<name>A0AAD6V7E0_9AGAR</name>
<proteinExistence type="predicted"/>
<dbReference type="EMBL" id="JARJCW010000057">
    <property type="protein sequence ID" value="KAJ7201807.1"/>
    <property type="molecule type" value="Genomic_DNA"/>
</dbReference>
<feature type="transmembrane region" description="Helical" evidence="1">
    <location>
        <begin position="38"/>
        <end position="62"/>
    </location>
</feature>
<reference evidence="2" key="1">
    <citation type="submission" date="2023-03" db="EMBL/GenBank/DDBJ databases">
        <title>Massive genome expansion in bonnet fungi (Mycena s.s.) driven by repeated elements and novel gene families across ecological guilds.</title>
        <authorList>
            <consortium name="Lawrence Berkeley National Laboratory"/>
            <person name="Harder C.B."/>
            <person name="Miyauchi S."/>
            <person name="Viragh M."/>
            <person name="Kuo A."/>
            <person name="Thoen E."/>
            <person name="Andreopoulos B."/>
            <person name="Lu D."/>
            <person name="Skrede I."/>
            <person name="Drula E."/>
            <person name="Henrissat B."/>
            <person name="Morin E."/>
            <person name="Kohler A."/>
            <person name="Barry K."/>
            <person name="LaButti K."/>
            <person name="Morin E."/>
            <person name="Salamov A."/>
            <person name="Lipzen A."/>
            <person name="Mereny Z."/>
            <person name="Hegedus B."/>
            <person name="Baldrian P."/>
            <person name="Stursova M."/>
            <person name="Weitz H."/>
            <person name="Taylor A."/>
            <person name="Grigoriev I.V."/>
            <person name="Nagy L.G."/>
            <person name="Martin F."/>
            <person name="Kauserud H."/>
        </authorList>
    </citation>
    <scope>NUCLEOTIDE SEQUENCE</scope>
    <source>
        <strain evidence="2">9144</strain>
    </source>
</reference>
<evidence type="ECO:0000313" key="3">
    <source>
        <dbReference type="Proteomes" id="UP001219525"/>
    </source>
</evidence>
<sequence length="1266" mass="138194">MIPISAHIGLVLIQLALLIIGVMQLEHNITFPVEQQEIISFLTATLPTAFGTTLYSALLVLLTQQLAMSRNIQSLQTLTATHDSVSAWAGFGSALVTLYHQLSVPASIFGTLSAAGYLGCISLLHISIPATVSLETFNSSISLMVNTTGTPEFNSTNPNMTRSFMTAFPLQFLPWFGNLKASQTVGLFNGSLYEVLQDTSLGIGEAKVSAVGFNITCGYIPVVINETTVGHGYGEWRISLGGSDVLLVQLEDSDKALTDMNQNLGLAMPMEYLTSTMVGSLPPPNNSIILYSTNDVVDSQGQRAWPINLKQNNVTVVQLQVLKCSKTLVHQSGVVDSQSRQLRKTSLYPNIHKTSSTWRSAVTMNFTAEDSSLLGSGLWSDMLYTPTGPVDSPADSDAAKYLVDYLNIDALRLPSDPPEILELHEIENALSALLATLFWTGGHIHPDPTELQDDLVYDPSLPPLLRTSEAMVQQESPLIRLNVSFSLGASVILAIISGRFIFFDVPLDPKCPVTQLGLLHTIWLWKIHPRNIHFIEPKKNVDLRSSGLTATQLFPSNNQDDMWLMAEEVTDEVPSPNREKHYTPSGVFTLKFNPSGCPMGNAEPGSNYHITYLRAVSITLHILLVSLHLVLLWIYNTHEEQRIVFPVDFQGTVSFWITVGATTAGTAYYSALLWLTQKLAINCHLQKYSTVTSTHDIISAWAGIGASFSTLRKQIALPVSALAVLSIFGYLLAMATLHITTAALLSVETFSFNASAKVGFQGTPEWNDSSHNSTISYIGAMAEFLIWTTNLDQSQTLGLFNGSLYDTLSETYPKDWTAEISAVAFNISCGCLPGVNVDINTTVVGADTFYNISFPTTSESAIAVVPGYNLLTLSAMTEVLVDTPFLSSASSITIYTSSKVVDSQGRTGCPVELTHRQIINNPSKYQNVSDIQFLRCSRSLILQRGQVMGSGEIIPSSLQPTAYKTDSEWNTYNGALKNPSNETTLLRDLNGGYMTDADDFRSVGDLCVMTLSMAVHTKFEIRQLFDGPTGRGHVVRASLEDPEDPDLKFDPPILTSGETIITQALSAARIHISPLAVSIGLGASILLLTLALKLSANTGVHKKSLHSMGFLEIILTLQNHPDLSEIFERVENPTDYNLRVAGLVKVPGSGRKCQWPNITDKRVGNFETWVNSPKGAWLPKRIARPARAKAVTPNGEEMRRAVARGSQSVYGTKLTSMWRVDMGISVTWSNATRAASGVGLLVSLCDRYSILMTNKAHEIIIRKNLP</sequence>
<feature type="transmembrane region" description="Helical" evidence="1">
    <location>
        <begin position="6"/>
        <end position="26"/>
    </location>
</feature>
<keyword evidence="1" id="KW-0812">Transmembrane</keyword>
<feature type="transmembrane region" description="Helical" evidence="1">
    <location>
        <begin position="715"/>
        <end position="737"/>
    </location>
</feature>
<dbReference type="AlphaFoldDB" id="A0AAD6V7E0"/>
<protein>
    <submittedName>
        <fullName evidence="2">Uncharacterized protein</fullName>
    </submittedName>
</protein>
<feature type="transmembrane region" description="Helical" evidence="1">
    <location>
        <begin position="612"/>
        <end position="635"/>
    </location>
</feature>
<keyword evidence="3" id="KW-1185">Reference proteome</keyword>
<evidence type="ECO:0000256" key="1">
    <source>
        <dbReference type="SAM" id="Phobius"/>
    </source>
</evidence>
<gene>
    <name evidence="2" type="ORF">GGX14DRAFT_399758</name>
</gene>